<gene>
    <name evidence="1" type="ORF">THRCLA_21678</name>
</gene>
<reference evidence="1 2" key="1">
    <citation type="journal article" date="2014" name="Genome Biol. Evol.">
        <title>The secreted proteins of Achlya hypogyna and Thraustotheca clavata identify the ancestral oomycete secretome and reveal gene acquisitions by horizontal gene transfer.</title>
        <authorList>
            <person name="Misner I."/>
            <person name="Blouin N."/>
            <person name="Leonard G."/>
            <person name="Richards T.A."/>
            <person name="Lane C.E."/>
        </authorList>
    </citation>
    <scope>NUCLEOTIDE SEQUENCE [LARGE SCALE GENOMIC DNA]</scope>
    <source>
        <strain evidence="1 2">ATCC 34112</strain>
    </source>
</reference>
<dbReference type="EMBL" id="JNBS01001695">
    <property type="protein sequence ID" value="OQS00584.1"/>
    <property type="molecule type" value="Genomic_DNA"/>
</dbReference>
<sequence length="108" mass="12345">MPAGTNSGQTHEVDYVSKQSNLTAQIESERMAAKRWWDDFGLCYIDNSKAEDFTYENRIKKLKEKLENERMQNATISTTNSAYGMGKPFKECTTKKALLLKSPKNQSK</sequence>
<protein>
    <submittedName>
        <fullName evidence="1">Uncharacterized protein</fullName>
    </submittedName>
</protein>
<keyword evidence="2" id="KW-1185">Reference proteome</keyword>
<evidence type="ECO:0000313" key="1">
    <source>
        <dbReference type="EMBL" id="OQS00584.1"/>
    </source>
</evidence>
<dbReference type="Proteomes" id="UP000243217">
    <property type="component" value="Unassembled WGS sequence"/>
</dbReference>
<name>A0A1V9ZRF4_9STRA</name>
<comment type="caution">
    <text evidence="1">The sequence shown here is derived from an EMBL/GenBank/DDBJ whole genome shotgun (WGS) entry which is preliminary data.</text>
</comment>
<dbReference type="OrthoDB" id="147348at2759"/>
<organism evidence="1 2">
    <name type="scientific">Thraustotheca clavata</name>
    <dbReference type="NCBI Taxonomy" id="74557"/>
    <lineage>
        <taxon>Eukaryota</taxon>
        <taxon>Sar</taxon>
        <taxon>Stramenopiles</taxon>
        <taxon>Oomycota</taxon>
        <taxon>Saprolegniomycetes</taxon>
        <taxon>Saprolegniales</taxon>
        <taxon>Achlyaceae</taxon>
        <taxon>Thraustotheca</taxon>
    </lineage>
</organism>
<proteinExistence type="predicted"/>
<dbReference type="AlphaFoldDB" id="A0A1V9ZRF4"/>
<accession>A0A1V9ZRF4</accession>
<evidence type="ECO:0000313" key="2">
    <source>
        <dbReference type="Proteomes" id="UP000243217"/>
    </source>
</evidence>